<evidence type="ECO:0000259" key="8">
    <source>
        <dbReference type="Pfam" id="PF00931"/>
    </source>
</evidence>
<dbReference type="InterPro" id="IPR027417">
    <property type="entry name" value="P-loop_NTPase"/>
</dbReference>
<name>A0A8T0PD00_PANVG</name>
<evidence type="ECO:0000256" key="7">
    <source>
        <dbReference type="SAM" id="Phobius"/>
    </source>
</evidence>
<dbReference type="InterPro" id="IPR038005">
    <property type="entry name" value="RX-like_CC"/>
</dbReference>
<dbReference type="CDD" id="cd14798">
    <property type="entry name" value="RX-CC_like"/>
    <property type="match status" value="1"/>
</dbReference>
<sequence length="925" mass="104989">MEVVTGALPSVITKLGELLIGEYNLQKGVKGEIRFLKSELESMKGALEKVSSTPADRLDIQDKIWARDLRELSYDMEDSIDTFMVHGQGKDQANLHGIKKFIDRSVGLFRKAKIRHEMATDIRDIKNRVEEVAKRHQRYKINNSDVAMPVMIDPRLFTQYTEAKELVGIDEARDELIKTLEEENELSMQQHGKIVSIFGFGGLGKTTLANAVYEKIRARFDCCAFVSVSQTPNLKKLFKGLLCDLGKNINEETLDESQLIKLLRDFLQEKRYFFIIDDIWDISVWKMIRCALPSNDVGFTIITTTRNSDVAEKVGGAYKLEPLSLNNSRKLLYRRIFGTENKYSNEDIEKCPDEELAEVSDKILKKCGGVPLAVITMSSLLACEARNKMDWYEVYSCIGTGLDNNLDVKNMRKILSFSYYELPCHLRTCLLYLSMFPEDFEIDKDRLIRMWIAEGFIQCDKHGKSLFELGECYFNELINRSMILIQPIHNSLTGMVNNCHIHDMVLDLIRSLSCEENFVTVISDMDSTSPSNTIRRLSLQNGKKSHVIAQATRSLLQHARSVVIFPSAIAQVPAAGSCRVLRVLDLEDCNLSQTKSLKYLENLYHLRYLGLCGTSISQLPDEIGNLQFLQTLAVNCNNISSMPSSVVQLRNLMCLVIDDFTRVPNGIGNLTCLEQLSLLHIDGSTINIIEELGQLTELRRLWIKLDEWNDKLLECLHTLQKIQELDIVVDPGQRRIGGLDAWVAPRHLRLLGTKHSCWFSTLPAWVNPLLVPDLTCLYIAVRELHQVDLDILGRLPALRSLSLVVDNKNLGILEGFVVGAGSFPYLVFCYFWQFVWPMVFQQGAMPRLRKLHIWPLFYVREARGTACSDGGLDLGLGNLQSLQELIVDLQCEGATMEEAEQAKAALTLAVEMHPNHPHHNIRIQI</sequence>
<keyword evidence="3" id="KW-0677">Repeat</keyword>
<evidence type="ECO:0000256" key="6">
    <source>
        <dbReference type="ARBA" id="ARBA00023054"/>
    </source>
</evidence>
<dbReference type="PANTHER" id="PTHR23155:SF1116">
    <property type="entry name" value="OS12G0273300 PROTEIN"/>
    <property type="match status" value="1"/>
</dbReference>
<dbReference type="Gene3D" id="3.80.10.10">
    <property type="entry name" value="Ribonuclease Inhibitor"/>
    <property type="match status" value="1"/>
</dbReference>
<dbReference type="AlphaFoldDB" id="A0A8T0PD00"/>
<evidence type="ECO:0000256" key="3">
    <source>
        <dbReference type="ARBA" id="ARBA00022737"/>
    </source>
</evidence>
<dbReference type="Pfam" id="PF23559">
    <property type="entry name" value="WHD_DRP"/>
    <property type="match status" value="1"/>
</dbReference>
<gene>
    <name evidence="12" type="ORF">PVAP13_8NG335301</name>
</gene>
<dbReference type="InterPro" id="IPR036388">
    <property type="entry name" value="WH-like_DNA-bd_sf"/>
</dbReference>
<dbReference type="GO" id="GO:0042742">
    <property type="term" value="P:defense response to bacterium"/>
    <property type="evidence" value="ECO:0007669"/>
    <property type="project" value="UniProtKB-ARBA"/>
</dbReference>
<dbReference type="InterPro" id="IPR044974">
    <property type="entry name" value="Disease_R_plants"/>
</dbReference>
<dbReference type="InterPro" id="IPR041118">
    <property type="entry name" value="Rx_N"/>
</dbReference>
<dbReference type="EMBL" id="CM029052">
    <property type="protein sequence ID" value="KAG2558847.1"/>
    <property type="molecule type" value="Genomic_DNA"/>
</dbReference>
<dbReference type="Pfam" id="PF18052">
    <property type="entry name" value="Rx_N"/>
    <property type="match status" value="1"/>
</dbReference>
<keyword evidence="5" id="KW-0611">Plant defense</keyword>
<dbReference type="InterPro" id="IPR042197">
    <property type="entry name" value="Apaf_helical"/>
</dbReference>
<proteinExistence type="inferred from homology"/>
<keyword evidence="2" id="KW-0433">Leucine-rich repeat</keyword>
<dbReference type="InterPro" id="IPR002182">
    <property type="entry name" value="NB-ARC"/>
</dbReference>
<organism evidence="12 13">
    <name type="scientific">Panicum virgatum</name>
    <name type="common">Blackwell switchgrass</name>
    <dbReference type="NCBI Taxonomy" id="38727"/>
    <lineage>
        <taxon>Eukaryota</taxon>
        <taxon>Viridiplantae</taxon>
        <taxon>Streptophyta</taxon>
        <taxon>Embryophyta</taxon>
        <taxon>Tracheophyta</taxon>
        <taxon>Spermatophyta</taxon>
        <taxon>Magnoliopsida</taxon>
        <taxon>Liliopsida</taxon>
        <taxon>Poales</taxon>
        <taxon>Poaceae</taxon>
        <taxon>PACMAD clade</taxon>
        <taxon>Panicoideae</taxon>
        <taxon>Panicodae</taxon>
        <taxon>Paniceae</taxon>
        <taxon>Panicinae</taxon>
        <taxon>Panicum</taxon>
        <taxon>Panicum sect. Hiantes</taxon>
    </lineage>
</organism>
<evidence type="ECO:0000256" key="2">
    <source>
        <dbReference type="ARBA" id="ARBA00022614"/>
    </source>
</evidence>
<evidence type="ECO:0000313" key="12">
    <source>
        <dbReference type="EMBL" id="KAG2558845.1"/>
    </source>
</evidence>
<evidence type="ECO:0000256" key="5">
    <source>
        <dbReference type="ARBA" id="ARBA00022821"/>
    </source>
</evidence>
<comment type="caution">
    <text evidence="12">The sequence shown here is derived from an EMBL/GenBank/DDBJ whole genome shotgun (WGS) entry which is preliminary data.</text>
</comment>
<dbReference type="Pfam" id="PF00931">
    <property type="entry name" value="NB-ARC"/>
    <property type="match status" value="1"/>
</dbReference>
<evidence type="ECO:0000313" key="13">
    <source>
        <dbReference type="Proteomes" id="UP000823388"/>
    </source>
</evidence>
<dbReference type="GO" id="GO:0002758">
    <property type="term" value="P:innate immune response-activating signaling pathway"/>
    <property type="evidence" value="ECO:0007669"/>
    <property type="project" value="UniProtKB-ARBA"/>
</dbReference>
<dbReference type="InterPro" id="IPR058922">
    <property type="entry name" value="WHD_DRP"/>
</dbReference>
<dbReference type="Gene3D" id="1.20.5.4130">
    <property type="match status" value="1"/>
</dbReference>
<dbReference type="Gene3D" id="3.40.50.300">
    <property type="entry name" value="P-loop containing nucleotide triphosphate hydrolases"/>
    <property type="match status" value="1"/>
</dbReference>
<dbReference type="PANTHER" id="PTHR23155">
    <property type="entry name" value="DISEASE RESISTANCE PROTEIN RP"/>
    <property type="match status" value="1"/>
</dbReference>
<evidence type="ECO:0000256" key="1">
    <source>
        <dbReference type="ARBA" id="ARBA00008894"/>
    </source>
</evidence>
<keyword evidence="4" id="KW-0547">Nucleotide-binding</keyword>
<dbReference type="Gene3D" id="1.10.10.10">
    <property type="entry name" value="Winged helix-like DNA-binding domain superfamily/Winged helix DNA-binding domain"/>
    <property type="match status" value="1"/>
</dbReference>
<keyword evidence="13" id="KW-1185">Reference proteome</keyword>
<feature type="domain" description="Disease resistance N-terminal" evidence="9">
    <location>
        <begin position="8"/>
        <end position="92"/>
    </location>
</feature>
<keyword evidence="7" id="KW-1133">Transmembrane helix</keyword>
<comment type="similarity">
    <text evidence="1">Belongs to the disease resistance NB-LRR family.</text>
</comment>
<dbReference type="Pfam" id="PF23598">
    <property type="entry name" value="LRR_14"/>
    <property type="match status" value="1"/>
</dbReference>
<dbReference type="EMBL" id="CM029052">
    <property type="protein sequence ID" value="KAG2558846.1"/>
    <property type="molecule type" value="Genomic_DNA"/>
</dbReference>
<evidence type="ECO:0000256" key="4">
    <source>
        <dbReference type="ARBA" id="ARBA00022741"/>
    </source>
</evidence>
<feature type="domain" description="Disease resistance protein winged helix" evidence="10">
    <location>
        <begin position="435"/>
        <end position="509"/>
    </location>
</feature>
<feature type="domain" description="NB-ARC" evidence="8">
    <location>
        <begin position="174"/>
        <end position="329"/>
    </location>
</feature>
<feature type="domain" description="Disease resistance R13L4/SHOC-2-like LRR" evidence="11">
    <location>
        <begin position="558"/>
        <end position="918"/>
    </location>
</feature>
<accession>A0A8T0PD00</accession>
<dbReference type="InterPro" id="IPR055414">
    <property type="entry name" value="LRR_R13L4/SHOC2-like"/>
</dbReference>
<reference evidence="12" key="1">
    <citation type="submission" date="2020-05" db="EMBL/GenBank/DDBJ databases">
        <title>WGS assembly of Panicum virgatum.</title>
        <authorList>
            <person name="Lovell J.T."/>
            <person name="Jenkins J."/>
            <person name="Shu S."/>
            <person name="Juenger T.E."/>
            <person name="Schmutz J."/>
        </authorList>
    </citation>
    <scope>NUCLEOTIDE SEQUENCE</scope>
    <source>
        <strain evidence="12">AP13</strain>
    </source>
</reference>
<dbReference type="EMBL" id="CM029052">
    <property type="protein sequence ID" value="KAG2558845.1"/>
    <property type="molecule type" value="Genomic_DNA"/>
</dbReference>
<feature type="transmembrane region" description="Helical" evidence="7">
    <location>
        <begin position="816"/>
        <end position="840"/>
    </location>
</feature>
<dbReference type="GO" id="GO:0009626">
    <property type="term" value="P:plant-type hypersensitive response"/>
    <property type="evidence" value="ECO:0007669"/>
    <property type="project" value="UniProtKB-ARBA"/>
</dbReference>
<evidence type="ECO:0000259" key="9">
    <source>
        <dbReference type="Pfam" id="PF18052"/>
    </source>
</evidence>
<dbReference type="FunFam" id="3.40.50.300:FF:001091">
    <property type="entry name" value="Probable disease resistance protein At1g61300"/>
    <property type="match status" value="1"/>
</dbReference>
<dbReference type="FunFam" id="1.10.10.10:FF:000322">
    <property type="entry name" value="Probable disease resistance protein At1g63360"/>
    <property type="match status" value="1"/>
</dbReference>
<evidence type="ECO:0000259" key="10">
    <source>
        <dbReference type="Pfam" id="PF23559"/>
    </source>
</evidence>
<keyword evidence="7" id="KW-0472">Membrane</keyword>
<evidence type="ECO:0000259" key="11">
    <source>
        <dbReference type="Pfam" id="PF23598"/>
    </source>
</evidence>
<dbReference type="Gene3D" id="1.10.8.430">
    <property type="entry name" value="Helical domain of apoptotic protease-activating factors"/>
    <property type="match status" value="1"/>
</dbReference>
<dbReference type="PRINTS" id="PR00364">
    <property type="entry name" value="DISEASERSIST"/>
</dbReference>
<keyword evidence="6" id="KW-0175">Coiled coil</keyword>
<dbReference type="GO" id="GO:0043531">
    <property type="term" value="F:ADP binding"/>
    <property type="evidence" value="ECO:0007669"/>
    <property type="project" value="InterPro"/>
</dbReference>
<dbReference type="Proteomes" id="UP000823388">
    <property type="component" value="Chromosome 8N"/>
</dbReference>
<keyword evidence="7" id="KW-0812">Transmembrane</keyword>
<dbReference type="SUPFAM" id="SSF52540">
    <property type="entry name" value="P-loop containing nucleoside triphosphate hydrolases"/>
    <property type="match status" value="1"/>
</dbReference>
<protein>
    <submittedName>
        <fullName evidence="12">Uncharacterized protein</fullName>
    </submittedName>
</protein>
<dbReference type="InterPro" id="IPR032675">
    <property type="entry name" value="LRR_dom_sf"/>
</dbReference>
<dbReference type="SUPFAM" id="SSF52058">
    <property type="entry name" value="L domain-like"/>
    <property type="match status" value="1"/>
</dbReference>